<evidence type="ECO:0000313" key="1">
    <source>
        <dbReference type="EMBL" id="PTU72803.1"/>
    </source>
</evidence>
<proteinExistence type="predicted"/>
<dbReference type="Proteomes" id="UP000244064">
    <property type="component" value="Unassembled WGS sequence"/>
</dbReference>
<organism evidence="1 2">
    <name type="scientific">Pseudomonas mangrovi</name>
    <dbReference type="NCBI Taxonomy" id="2161748"/>
    <lineage>
        <taxon>Bacteria</taxon>
        <taxon>Pseudomonadati</taxon>
        <taxon>Pseudomonadota</taxon>
        <taxon>Gammaproteobacteria</taxon>
        <taxon>Pseudomonadales</taxon>
        <taxon>Pseudomonadaceae</taxon>
        <taxon>Pseudomonas</taxon>
    </lineage>
</organism>
<sequence>MTTLSRYLRQPHPAHCSCSVCWSRTATAQPAGSPSTPCNQCRPVSVSRDALTGRWLLKPAFTCAKHTPADRPQKWWFVIHDSGKPTPFVPIFEPFELEG</sequence>
<evidence type="ECO:0000313" key="2">
    <source>
        <dbReference type="Proteomes" id="UP000244064"/>
    </source>
</evidence>
<reference evidence="1 2" key="1">
    <citation type="submission" date="2018-04" db="EMBL/GenBank/DDBJ databases">
        <title>Pseudomonas sp. nov., isolated from mangrove soil.</title>
        <authorList>
            <person name="Chen C."/>
        </authorList>
    </citation>
    <scope>NUCLEOTIDE SEQUENCE [LARGE SCALE GENOMIC DNA]</scope>
    <source>
        <strain evidence="1 2">TC-11</strain>
    </source>
</reference>
<keyword evidence="2" id="KW-1185">Reference proteome</keyword>
<dbReference type="EMBL" id="QASN01000022">
    <property type="protein sequence ID" value="PTU72803.1"/>
    <property type="molecule type" value="Genomic_DNA"/>
</dbReference>
<dbReference type="RefSeq" id="WP_108109347.1">
    <property type="nucleotide sequence ID" value="NZ_QASN01000022.1"/>
</dbReference>
<dbReference type="Pfam" id="PF17525">
    <property type="entry name" value="DUF5447"/>
    <property type="match status" value="1"/>
</dbReference>
<dbReference type="InterPro" id="IPR035229">
    <property type="entry name" value="PflM"/>
</dbReference>
<dbReference type="OrthoDB" id="6882688at2"/>
<gene>
    <name evidence="1" type="ORF">DBO85_18815</name>
</gene>
<accession>A0A2T5P4X5</accession>
<dbReference type="AlphaFoldDB" id="A0A2T5P4X5"/>
<protein>
    <submittedName>
        <fullName evidence="1">Uncharacterized protein</fullName>
    </submittedName>
</protein>
<comment type="caution">
    <text evidence="1">The sequence shown here is derived from an EMBL/GenBank/DDBJ whole genome shotgun (WGS) entry which is preliminary data.</text>
</comment>
<name>A0A2T5P4X5_9PSED</name>